<dbReference type="InterPro" id="IPR050109">
    <property type="entry name" value="HTH-type_TetR-like_transc_reg"/>
</dbReference>
<dbReference type="RefSeq" id="WP_188071313.1">
    <property type="nucleotide sequence ID" value="NZ_BSPS01000020.1"/>
</dbReference>
<gene>
    <name evidence="7" type="ORF">GGR43_001473</name>
</gene>
<evidence type="ECO:0000256" key="3">
    <source>
        <dbReference type="ARBA" id="ARBA00023163"/>
    </source>
</evidence>
<dbReference type="InterPro" id="IPR036271">
    <property type="entry name" value="Tet_transcr_reg_TetR-rel_C_sf"/>
</dbReference>
<evidence type="ECO:0000256" key="4">
    <source>
        <dbReference type="PROSITE-ProRule" id="PRU00335"/>
    </source>
</evidence>
<evidence type="ECO:0000259" key="6">
    <source>
        <dbReference type="PROSITE" id="PS50977"/>
    </source>
</evidence>
<protein>
    <submittedName>
        <fullName evidence="7">AcrR family transcriptional regulator</fullName>
    </submittedName>
</protein>
<evidence type="ECO:0000256" key="5">
    <source>
        <dbReference type="SAM" id="MobiDB-lite"/>
    </source>
</evidence>
<dbReference type="EMBL" id="JACIDT010000004">
    <property type="protein sequence ID" value="MBB3925758.1"/>
    <property type="molecule type" value="Genomic_DNA"/>
</dbReference>
<name>A0A7W6BF60_9SPHN</name>
<dbReference type="SUPFAM" id="SSF46689">
    <property type="entry name" value="Homeodomain-like"/>
    <property type="match status" value="1"/>
</dbReference>
<proteinExistence type="predicted"/>
<evidence type="ECO:0000256" key="1">
    <source>
        <dbReference type="ARBA" id="ARBA00023015"/>
    </source>
</evidence>
<keyword evidence="3" id="KW-0804">Transcription</keyword>
<dbReference type="PANTHER" id="PTHR30055:SF234">
    <property type="entry name" value="HTH-TYPE TRANSCRIPTIONAL REGULATOR BETI"/>
    <property type="match status" value="1"/>
</dbReference>
<evidence type="ECO:0000256" key="2">
    <source>
        <dbReference type="ARBA" id="ARBA00023125"/>
    </source>
</evidence>
<dbReference type="InterPro" id="IPR001647">
    <property type="entry name" value="HTH_TetR"/>
</dbReference>
<comment type="caution">
    <text evidence="7">The sequence shown here is derived from an EMBL/GenBank/DDBJ whole genome shotgun (WGS) entry which is preliminary data.</text>
</comment>
<accession>A0A7W6BF60</accession>
<reference evidence="7 8" key="1">
    <citation type="submission" date="2020-08" db="EMBL/GenBank/DDBJ databases">
        <title>Genomic Encyclopedia of Type Strains, Phase IV (KMG-IV): sequencing the most valuable type-strain genomes for metagenomic binning, comparative biology and taxonomic classification.</title>
        <authorList>
            <person name="Goeker M."/>
        </authorList>
    </citation>
    <scope>NUCLEOTIDE SEQUENCE [LARGE SCALE GENOMIC DNA]</scope>
    <source>
        <strain evidence="7 8">DSM 26189</strain>
    </source>
</reference>
<dbReference type="Proteomes" id="UP000571950">
    <property type="component" value="Unassembled WGS sequence"/>
</dbReference>
<evidence type="ECO:0000313" key="7">
    <source>
        <dbReference type="EMBL" id="MBB3925758.1"/>
    </source>
</evidence>
<feature type="region of interest" description="Disordered" evidence="5">
    <location>
        <begin position="230"/>
        <end position="250"/>
    </location>
</feature>
<feature type="domain" description="HTH tetR-type" evidence="6">
    <location>
        <begin position="21"/>
        <end position="81"/>
    </location>
</feature>
<dbReference type="Gene3D" id="1.10.357.10">
    <property type="entry name" value="Tetracycline Repressor, domain 2"/>
    <property type="match status" value="1"/>
</dbReference>
<dbReference type="AlphaFoldDB" id="A0A7W6BF60"/>
<keyword evidence="1" id="KW-0805">Transcription regulation</keyword>
<dbReference type="PANTHER" id="PTHR30055">
    <property type="entry name" value="HTH-TYPE TRANSCRIPTIONAL REGULATOR RUTR"/>
    <property type="match status" value="1"/>
</dbReference>
<dbReference type="InterPro" id="IPR009057">
    <property type="entry name" value="Homeodomain-like_sf"/>
</dbReference>
<dbReference type="Pfam" id="PF00440">
    <property type="entry name" value="TetR_N"/>
    <property type="match status" value="1"/>
</dbReference>
<evidence type="ECO:0000313" key="8">
    <source>
        <dbReference type="Proteomes" id="UP000571950"/>
    </source>
</evidence>
<keyword evidence="2 4" id="KW-0238">DNA-binding</keyword>
<organism evidence="7 8">
    <name type="scientific">Sphingobium jiangsuense</name>
    <dbReference type="NCBI Taxonomy" id="870476"/>
    <lineage>
        <taxon>Bacteria</taxon>
        <taxon>Pseudomonadati</taxon>
        <taxon>Pseudomonadota</taxon>
        <taxon>Alphaproteobacteria</taxon>
        <taxon>Sphingomonadales</taxon>
        <taxon>Sphingomonadaceae</taxon>
        <taxon>Sphingobium</taxon>
    </lineage>
</organism>
<dbReference type="GO" id="GO:0000976">
    <property type="term" value="F:transcription cis-regulatory region binding"/>
    <property type="evidence" value="ECO:0007669"/>
    <property type="project" value="TreeGrafter"/>
</dbReference>
<dbReference type="PROSITE" id="PS50977">
    <property type="entry name" value="HTH_TETR_2"/>
    <property type="match status" value="1"/>
</dbReference>
<dbReference type="GO" id="GO:0003700">
    <property type="term" value="F:DNA-binding transcription factor activity"/>
    <property type="evidence" value="ECO:0007669"/>
    <property type="project" value="TreeGrafter"/>
</dbReference>
<dbReference type="SUPFAM" id="SSF48498">
    <property type="entry name" value="Tetracyclin repressor-like, C-terminal domain"/>
    <property type="match status" value="1"/>
</dbReference>
<sequence length="250" mass="28422">MAEEGQHRPARRRGRPRGDDRLSREIILKTAVDLALATSVDRVSVRGIAAQLGVSAMAIYNHVAGKAEIERHLLAHLFRTEVQWVDFDRQIEGPDILRTVFRNLFNLTLKYPDIFLVFTHHSTMAEVLRFQEEMYEGFRRSGLPYPLHRVWARIFGNFVNGSVALHNVAMDAAWDRMESAYLQLDRRLYPNLAIARASTPATPLALFDAELETMIHSLQLFIRELDDKGQNDKGQGAPNLPPVRADIAKP</sequence>
<feature type="DNA-binding region" description="H-T-H motif" evidence="4">
    <location>
        <begin position="44"/>
        <end position="63"/>
    </location>
</feature>
<keyword evidence="8" id="KW-1185">Reference proteome</keyword>